<dbReference type="Proteomes" id="UP001228636">
    <property type="component" value="Unassembled WGS sequence"/>
</dbReference>
<dbReference type="RefSeq" id="WP_261973212.1">
    <property type="nucleotide sequence ID" value="NZ_CP103460.1"/>
</dbReference>
<name>A0AAJ1QZA0_9FLAO</name>
<comment type="cofactor">
    <cofactor evidence="1">
        <name>Zn(2+)</name>
        <dbReference type="ChEBI" id="CHEBI:29105"/>
    </cofactor>
    <text evidence="1">Binds 1 zinc ion per subunit.</text>
</comment>
<dbReference type="InterPro" id="IPR036390">
    <property type="entry name" value="WH_DNA-bd_sf"/>
</dbReference>
<dbReference type="GO" id="GO:0046872">
    <property type="term" value="F:metal ion binding"/>
    <property type="evidence" value="ECO:0007669"/>
    <property type="project" value="UniProtKB-KW"/>
</dbReference>
<organism evidence="2 3">
    <name type="scientific">Polaribacter sejongensis</name>
    <dbReference type="NCBI Taxonomy" id="985043"/>
    <lineage>
        <taxon>Bacteria</taxon>
        <taxon>Pseudomonadati</taxon>
        <taxon>Bacteroidota</taxon>
        <taxon>Flavobacteriia</taxon>
        <taxon>Flavobacteriales</taxon>
        <taxon>Flavobacteriaceae</taxon>
    </lineage>
</organism>
<accession>A0AAJ1QZA0</accession>
<dbReference type="GO" id="GO:0003700">
    <property type="term" value="F:DNA-binding transcription factor activity"/>
    <property type="evidence" value="ECO:0007669"/>
    <property type="project" value="InterPro"/>
</dbReference>
<keyword evidence="1" id="KW-0862">Zinc</keyword>
<evidence type="ECO:0000313" key="2">
    <source>
        <dbReference type="EMBL" id="MDN3620658.1"/>
    </source>
</evidence>
<dbReference type="Gene3D" id="1.10.10.10">
    <property type="entry name" value="Winged helix-like DNA-binding domain superfamily/Winged helix DNA-binding domain"/>
    <property type="match status" value="1"/>
</dbReference>
<sequence length="126" mass="14101">MGIIRKTKAVEVLLNEFKNSSVAISAKMLINQLDTEFNKTTIYRILDKLEDDGILHSFLGKDGLKWYAKCTGCSATEHKDVHPHFQCLSCGKVDCLSVKVVIPKIENREIAFSQVLIQGKCEECIG</sequence>
<protein>
    <submittedName>
        <fullName evidence="2">Transcriptional repressor</fullName>
    </submittedName>
</protein>
<proteinExistence type="predicted"/>
<feature type="binding site" evidence="1">
    <location>
        <position position="87"/>
    </location>
    <ligand>
        <name>Zn(2+)</name>
        <dbReference type="ChEBI" id="CHEBI:29105"/>
    </ligand>
</feature>
<dbReference type="AlphaFoldDB" id="A0AAJ1QZA0"/>
<reference evidence="2 3" key="1">
    <citation type="journal article" date="2014" name="Int. J. Syst. Evol. Microbiol.">
        <title>Complete genome sequence of Corynebacterium casei LMG S-19264T (=DSM 44701T), isolated from a smear-ripened cheese.</title>
        <authorList>
            <consortium name="US DOE Joint Genome Institute (JGI-PGF)"/>
            <person name="Walter F."/>
            <person name="Albersmeier A."/>
            <person name="Kalinowski J."/>
            <person name="Ruckert C."/>
        </authorList>
    </citation>
    <scope>NUCLEOTIDE SEQUENCE [LARGE SCALE GENOMIC DNA]</scope>
    <source>
        <strain evidence="2 3">CECT 8670</strain>
    </source>
</reference>
<comment type="caution">
    <text evidence="2">The sequence shown here is derived from an EMBL/GenBank/DDBJ whole genome shotgun (WGS) entry which is preliminary data.</text>
</comment>
<feature type="binding site" evidence="1">
    <location>
        <position position="90"/>
    </location>
    <ligand>
        <name>Zn(2+)</name>
        <dbReference type="ChEBI" id="CHEBI:29105"/>
    </ligand>
</feature>
<dbReference type="InterPro" id="IPR002481">
    <property type="entry name" value="FUR"/>
</dbReference>
<keyword evidence="1" id="KW-0479">Metal-binding</keyword>
<dbReference type="EMBL" id="JAUFQH010000013">
    <property type="protein sequence ID" value="MDN3620658.1"/>
    <property type="molecule type" value="Genomic_DNA"/>
</dbReference>
<dbReference type="Pfam" id="PF01475">
    <property type="entry name" value="FUR"/>
    <property type="match status" value="1"/>
</dbReference>
<dbReference type="SUPFAM" id="SSF46785">
    <property type="entry name" value="Winged helix' DNA-binding domain"/>
    <property type="match status" value="1"/>
</dbReference>
<dbReference type="InterPro" id="IPR036388">
    <property type="entry name" value="WH-like_DNA-bd_sf"/>
</dbReference>
<evidence type="ECO:0000313" key="3">
    <source>
        <dbReference type="Proteomes" id="UP001228636"/>
    </source>
</evidence>
<evidence type="ECO:0000256" key="1">
    <source>
        <dbReference type="PIRSR" id="PIRSR602481-1"/>
    </source>
</evidence>
<gene>
    <name evidence="2" type="ORF">QWY81_14425</name>
</gene>